<comment type="caution">
    <text evidence="1">The sequence shown here is derived from an EMBL/GenBank/DDBJ whole genome shotgun (WGS) entry which is preliminary data.</text>
</comment>
<dbReference type="RefSeq" id="WP_169398370.1">
    <property type="nucleotide sequence ID" value="NZ_BAAAJH010000004.1"/>
</dbReference>
<sequence length="71" mass="7939">MSTPTRESIRRTIADRMLDSLEDLVRRHRALALDEQPAGEQVDLHAELIAAEVAHELAVVRSALHRHPPLG</sequence>
<gene>
    <name evidence="1" type="ORF">HF577_24895</name>
</gene>
<accession>A0ABX1RIW6</accession>
<reference evidence="1 2" key="1">
    <citation type="submission" date="2020-04" db="EMBL/GenBank/DDBJ databases">
        <authorList>
            <person name="Klaysubun C."/>
            <person name="Duangmal K."/>
            <person name="Lipun K."/>
        </authorList>
    </citation>
    <scope>NUCLEOTIDE SEQUENCE [LARGE SCALE GENOMIC DNA]</scope>
    <source>
        <strain evidence="1 2">JCM 11839</strain>
    </source>
</reference>
<keyword evidence="2" id="KW-1185">Reference proteome</keyword>
<dbReference type="EMBL" id="JAAXKY010000097">
    <property type="protein sequence ID" value="NMH80312.1"/>
    <property type="molecule type" value="Genomic_DNA"/>
</dbReference>
<proteinExistence type="predicted"/>
<name>A0ABX1RIW6_9PSEU</name>
<organism evidence="1 2">
    <name type="scientific">Pseudonocardia xinjiangensis</name>
    <dbReference type="NCBI Taxonomy" id="75289"/>
    <lineage>
        <taxon>Bacteria</taxon>
        <taxon>Bacillati</taxon>
        <taxon>Actinomycetota</taxon>
        <taxon>Actinomycetes</taxon>
        <taxon>Pseudonocardiales</taxon>
        <taxon>Pseudonocardiaceae</taxon>
        <taxon>Pseudonocardia</taxon>
    </lineage>
</organism>
<evidence type="ECO:0000313" key="2">
    <source>
        <dbReference type="Proteomes" id="UP001296706"/>
    </source>
</evidence>
<dbReference type="Proteomes" id="UP001296706">
    <property type="component" value="Unassembled WGS sequence"/>
</dbReference>
<evidence type="ECO:0000313" key="1">
    <source>
        <dbReference type="EMBL" id="NMH80312.1"/>
    </source>
</evidence>
<protein>
    <submittedName>
        <fullName evidence="1">Uncharacterized protein</fullName>
    </submittedName>
</protein>